<dbReference type="CDD" id="cd16900">
    <property type="entry name" value="endolysin_R21-like"/>
    <property type="match status" value="1"/>
</dbReference>
<dbReference type="InterPro" id="IPR051018">
    <property type="entry name" value="Bacteriophage_GH24"/>
</dbReference>
<dbReference type="InterPro" id="IPR034690">
    <property type="entry name" value="Endolysin_T4_type"/>
</dbReference>
<dbReference type="Gene3D" id="1.10.530.40">
    <property type="match status" value="1"/>
</dbReference>
<dbReference type="PANTHER" id="PTHR38107">
    <property type="match status" value="1"/>
</dbReference>
<dbReference type="EC" id="3.2.1.17" evidence="6"/>
<dbReference type="EMBL" id="FLUO01000002">
    <property type="protein sequence ID" value="SBW11969.1"/>
    <property type="molecule type" value="Genomic_DNA"/>
</dbReference>
<dbReference type="GO" id="GO:0031640">
    <property type="term" value="P:killing of cells of another organism"/>
    <property type="evidence" value="ECO:0007669"/>
    <property type="project" value="UniProtKB-KW"/>
</dbReference>
<dbReference type="GO" id="GO:0003796">
    <property type="term" value="F:lysozyme activity"/>
    <property type="evidence" value="ECO:0007669"/>
    <property type="project" value="UniProtKB-EC"/>
</dbReference>
<dbReference type="InterPro" id="IPR023347">
    <property type="entry name" value="Lysozyme_dom_sf"/>
</dbReference>
<dbReference type="GO" id="GO:0009253">
    <property type="term" value="P:peptidoglycan catabolic process"/>
    <property type="evidence" value="ECO:0007669"/>
    <property type="project" value="InterPro"/>
</dbReference>
<comment type="catalytic activity">
    <reaction evidence="1 6">
        <text>Hydrolysis of (1-&gt;4)-beta-linkages between N-acetylmuramic acid and N-acetyl-D-glucosamine residues in a peptidoglycan and between N-acetyl-D-glucosamine residues in chitodextrins.</text>
        <dbReference type="EC" id="3.2.1.17"/>
    </reaction>
</comment>
<dbReference type="InterPro" id="IPR023346">
    <property type="entry name" value="Lysozyme-like_dom_sf"/>
</dbReference>
<feature type="signal peptide" evidence="7">
    <location>
        <begin position="1"/>
        <end position="22"/>
    </location>
</feature>
<keyword evidence="7" id="KW-0732">Signal</keyword>
<feature type="chain" id="PRO_5013075323" description="Lysozyme" evidence="7">
    <location>
        <begin position="23"/>
        <end position="164"/>
    </location>
</feature>
<dbReference type="AlphaFoldDB" id="A0A212KJZ8"/>
<dbReference type="PANTHER" id="PTHR38107:SF3">
    <property type="entry name" value="LYSOZYME RRRD-RELATED"/>
    <property type="match status" value="1"/>
</dbReference>
<keyword evidence="4 6" id="KW-0378">Hydrolase</keyword>
<dbReference type="InterPro" id="IPR002196">
    <property type="entry name" value="Glyco_hydro_24"/>
</dbReference>
<keyword evidence="5 6" id="KW-0326">Glycosidase</keyword>
<evidence type="ECO:0000256" key="6">
    <source>
        <dbReference type="RuleBase" id="RU003788"/>
    </source>
</evidence>
<dbReference type="GO" id="GO:0042742">
    <property type="term" value="P:defense response to bacterium"/>
    <property type="evidence" value="ECO:0007669"/>
    <property type="project" value="UniProtKB-KW"/>
</dbReference>
<evidence type="ECO:0000313" key="8">
    <source>
        <dbReference type="EMBL" id="SBW11969.1"/>
    </source>
</evidence>
<protein>
    <recommendedName>
        <fullName evidence="6">Lysozyme</fullName>
        <ecNumber evidence="6">3.2.1.17</ecNumber>
    </recommendedName>
</protein>
<comment type="similarity">
    <text evidence="6">Belongs to the glycosyl hydrolase 24 family.</text>
</comment>
<keyword evidence="3 6" id="KW-0081">Bacteriolytic enzyme</keyword>
<evidence type="ECO:0000256" key="5">
    <source>
        <dbReference type="ARBA" id="ARBA00023295"/>
    </source>
</evidence>
<sequence>MPRLSKSVLALIAAGASALTIATQFISEEEGLSLQAYQDGARVWTICYGHTGDVQPDDVMTPEQCEAWLKTDVGIAFATVDKVVKVPLRETTRAAITSWFFNLGGGRAARQSTLIAKLNGGDIEGACNEIPRWHYAGGKDCLVRANQCYGVVERRERERLLCLL</sequence>
<evidence type="ECO:0000256" key="2">
    <source>
        <dbReference type="ARBA" id="ARBA00022529"/>
    </source>
</evidence>
<reference evidence="8" key="1">
    <citation type="submission" date="2016-04" db="EMBL/GenBank/DDBJ databases">
        <authorList>
            <person name="Evans L.H."/>
            <person name="Alamgir A."/>
            <person name="Owens N."/>
            <person name="Weber N.D."/>
            <person name="Virtaneva K."/>
            <person name="Barbian K."/>
            <person name="Babar A."/>
            <person name="Rosenke K."/>
        </authorList>
    </citation>
    <scope>NUCLEOTIDE SEQUENCE</scope>
    <source>
        <strain evidence="8">86</strain>
    </source>
</reference>
<organism evidence="8">
    <name type="scientific">uncultured Alphaproteobacteria bacterium</name>
    <dbReference type="NCBI Taxonomy" id="91750"/>
    <lineage>
        <taxon>Bacteria</taxon>
        <taxon>Pseudomonadati</taxon>
        <taxon>Pseudomonadota</taxon>
        <taxon>Alphaproteobacteria</taxon>
        <taxon>environmental samples</taxon>
    </lineage>
</organism>
<evidence type="ECO:0000256" key="3">
    <source>
        <dbReference type="ARBA" id="ARBA00022638"/>
    </source>
</evidence>
<dbReference type="SUPFAM" id="SSF53955">
    <property type="entry name" value="Lysozyme-like"/>
    <property type="match status" value="1"/>
</dbReference>
<name>A0A212KJZ8_9PROT</name>
<evidence type="ECO:0000256" key="1">
    <source>
        <dbReference type="ARBA" id="ARBA00000632"/>
    </source>
</evidence>
<proteinExistence type="inferred from homology"/>
<evidence type="ECO:0000256" key="4">
    <source>
        <dbReference type="ARBA" id="ARBA00022801"/>
    </source>
</evidence>
<accession>A0A212KJZ8</accession>
<dbReference type="Pfam" id="PF00959">
    <property type="entry name" value="Phage_lysozyme"/>
    <property type="match status" value="1"/>
</dbReference>
<evidence type="ECO:0000256" key="7">
    <source>
        <dbReference type="SAM" id="SignalP"/>
    </source>
</evidence>
<dbReference type="HAMAP" id="MF_04110">
    <property type="entry name" value="ENDOLYSIN_T4"/>
    <property type="match status" value="1"/>
</dbReference>
<dbReference type="GO" id="GO:0016998">
    <property type="term" value="P:cell wall macromolecule catabolic process"/>
    <property type="evidence" value="ECO:0007669"/>
    <property type="project" value="InterPro"/>
</dbReference>
<gene>
    <name evidence="8" type="primary">R</name>
    <name evidence="8" type="ORF">KL86APRO_20377</name>
</gene>
<keyword evidence="2 6" id="KW-0929">Antimicrobial</keyword>